<keyword evidence="2 5" id="KW-0812">Transmembrane</keyword>
<comment type="caution">
    <text evidence="6">The sequence shown here is derived from an EMBL/GenBank/DDBJ whole genome shotgun (WGS) entry which is preliminary data.</text>
</comment>
<sequence>MEKIRCFFSSLSRRKQIRASEIAKTQLSRCLSLVDLTALGIGSTLGAGVYVVVGEVARTSSGPGVILSFLIAALSSILSGLCYAEFGARVPKTGSAYVYSYVAVGEFMAFVTGWNLILQYVIGTSSVARAWSSNFDGIVGGKISGFFSEHLAMNATGLAEYVDPFAFGITLVVTGVLSVGAQESSLVNNVFTLINLGVISYVVITGLFRVKLANWQVNPANVPPDDPNKAHVGAGGFLPFGISGVISGAGTCFYSFVGFDIIATTGEEVRNPQRAIPIAILVCLLTCFVAYASISAVLTLMVPYYSIPTVAPLPYAFESVGWNVARYVIAVGAVCALTTSLLGSMFPLPRILYAMASDGLIFRFFGRINKRFKTPLFGTVISGVFAGILAAVFSLKDLVDMMSIGTLFAYSLVAASVLILRGQQSFIFILPSDDNGSAATEPLGDNVYQITLPANDESLQASMHRQPWNQPSQ</sequence>
<feature type="transmembrane region" description="Helical" evidence="5">
    <location>
        <begin position="232"/>
        <end position="257"/>
    </location>
</feature>
<protein>
    <submittedName>
        <fullName evidence="6">High-affinity cationic amino acid transporter 1</fullName>
    </submittedName>
</protein>
<dbReference type="GO" id="GO:0015189">
    <property type="term" value="F:L-lysine transmembrane transporter activity"/>
    <property type="evidence" value="ECO:0007669"/>
    <property type="project" value="TreeGrafter"/>
</dbReference>
<dbReference type="OrthoDB" id="3900342at2759"/>
<keyword evidence="7" id="KW-1185">Reference proteome</keyword>
<evidence type="ECO:0000256" key="3">
    <source>
        <dbReference type="ARBA" id="ARBA00022989"/>
    </source>
</evidence>
<evidence type="ECO:0000256" key="1">
    <source>
        <dbReference type="ARBA" id="ARBA00004141"/>
    </source>
</evidence>
<feature type="transmembrane region" description="Helical" evidence="5">
    <location>
        <begin position="65"/>
        <end position="86"/>
    </location>
</feature>
<keyword evidence="3 5" id="KW-1133">Transmembrane helix</keyword>
<dbReference type="InterPro" id="IPR002293">
    <property type="entry name" value="AA/rel_permease1"/>
</dbReference>
<name>A0A8E0VL29_9TREM</name>
<dbReference type="GO" id="GO:0005886">
    <property type="term" value="C:plasma membrane"/>
    <property type="evidence" value="ECO:0007669"/>
    <property type="project" value="TreeGrafter"/>
</dbReference>
<dbReference type="PANTHER" id="PTHR43243">
    <property type="entry name" value="INNER MEMBRANE TRANSPORTER YGJI-RELATED"/>
    <property type="match status" value="1"/>
</dbReference>
<gene>
    <name evidence="6" type="ORF">FBUS_00159</name>
</gene>
<evidence type="ECO:0000256" key="4">
    <source>
        <dbReference type="ARBA" id="ARBA00023136"/>
    </source>
</evidence>
<feature type="transmembrane region" description="Helical" evidence="5">
    <location>
        <begin position="278"/>
        <end position="307"/>
    </location>
</feature>
<organism evidence="6 7">
    <name type="scientific">Fasciolopsis buskii</name>
    <dbReference type="NCBI Taxonomy" id="27845"/>
    <lineage>
        <taxon>Eukaryota</taxon>
        <taxon>Metazoa</taxon>
        <taxon>Spiralia</taxon>
        <taxon>Lophotrochozoa</taxon>
        <taxon>Platyhelminthes</taxon>
        <taxon>Trematoda</taxon>
        <taxon>Digenea</taxon>
        <taxon>Plagiorchiida</taxon>
        <taxon>Echinostomata</taxon>
        <taxon>Echinostomatoidea</taxon>
        <taxon>Fasciolidae</taxon>
        <taxon>Fasciolopsis</taxon>
    </lineage>
</organism>
<dbReference type="PANTHER" id="PTHR43243:SF105">
    <property type="entry name" value="CATIONIC AMINO ACID TRANSPORTER C-TERMINAL DOMAIN-CONTAINING PROTEIN"/>
    <property type="match status" value="1"/>
</dbReference>
<keyword evidence="4 5" id="KW-0472">Membrane</keyword>
<dbReference type="EMBL" id="LUCM01004193">
    <property type="protein sequence ID" value="KAA0194681.1"/>
    <property type="molecule type" value="Genomic_DNA"/>
</dbReference>
<feature type="transmembrane region" description="Helical" evidence="5">
    <location>
        <begin position="374"/>
        <end position="395"/>
    </location>
</feature>
<feature type="transmembrane region" description="Helical" evidence="5">
    <location>
        <begin position="193"/>
        <end position="212"/>
    </location>
</feature>
<dbReference type="AlphaFoldDB" id="A0A8E0VL29"/>
<evidence type="ECO:0000256" key="5">
    <source>
        <dbReference type="SAM" id="Phobius"/>
    </source>
</evidence>
<proteinExistence type="predicted"/>
<feature type="transmembrane region" description="Helical" evidence="5">
    <location>
        <begin position="161"/>
        <end position="181"/>
    </location>
</feature>
<feature type="transmembrane region" description="Helical" evidence="5">
    <location>
        <begin position="401"/>
        <end position="420"/>
    </location>
</feature>
<feature type="transmembrane region" description="Helical" evidence="5">
    <location>
        <begin position="327"/>
        <end position="353"/>
    </location>
</feature>
<dbReference type="Proteomes" id="UP000728185">
    <property type="component" value="Unassembled WGS sequence"/>
</dbReference>
<dbReference type="PIRSF" id="PIRSF006060">
    <property type="entry name" value="AA_transporter"/>
    <property type="match status" value="1"/>
</dbReference>
<dbReference type="GO" id="GO:0097638">
    <property type="term" value="P:L-arginine import across plasma membrane"/>
    <property type="evidence" value="ECO:0007669"/>
    <property type="project" value="TreeGrafter"/>
</dbReference>
<evidence type="ECO:0000313" key="7">
    <source>
        <dbReference type="Proteomes" id="UP000728185"/>
    </source>
</evidence>
<dbReference type="FunFam" id="1.20.1740.10:FF:000010">
    <property type="entry name" value="probable cationic amino acid transporter"/>
    <property type="match status" value="1"/>
</dbReference>
<accession>A0A8E0VL29</accession>
<dbReference type="Pfam" id="PF13520">
    <property type="entry name" value="AA_permease_2"/>
    <property type="match status" value="1"/>
</dbReference>
<evidence type="ECO:0000256" key="2">
    <source>
        <dbReference type="ARBA" id="ARBA00022692"/>
    </source>
</evidence>
<reference evidence="6" key="1">
    <citation type="submission" date="2019-05" db="EMBL/GenBank/DDBJ databases">
        <title>Annotation for the trematode Fasciolopsis buski.</title>
        <authorList>
            <person name="Choi Y.-J."/>
        </authorList>
    </citation>
    <scope>NUCLEOTIDE SEQUENCE</scope>
    <source>
        <strain evidence="6">HT</strain>
        <tissue evidence="6">Whole worm</tissue>
    </source>
</reference>
<dbReference type="GO" id="GO:0000064">
    <property type="term" value="F:L-ornithine transmembrane transporter activity"/>
    <property type="evidence" value="ECO:0007669"/>
    <property type="project" value="TreeGrafter"/>
</dbReference>
<dbReference type="Gene3D" id="1.20.1740.10">
    <property type="entry name" value="Amino acid/polyamine transporter I"/>
    <property type="match status" value="1"/>
</dbReference>
<comment type="subcellular location">
    <subcellularLocation>
        <location evidence="1">Membrane</location>
        <topology evidence="1">Multi-pass membrane protein</topology>
    </subcellularLocation>
</comment>
<feature type="transmembrane region" description="Helical" evidence="5">
    <location>
        <begin position="33"/>
        <end position="53"/>
    </location>
</feature>
<dbReference type="GO" id="GO:0061459">
    <property type="term" value="F:L-arginine transmembrane transporter activity"/>
    <property type="evidence" value="ECO:0007669"/>
    <property type="project" value="TreeGrafter"/>
</dbReference>
<evidence type="ECO:0000313" key="6">
    <source>
        <dbReference type="EMBL" id="KAA0194681.1"/>
    </source>
</evidence>
<feature type="transmembrane region" description="Helical" evidence="5">
    <location>
        <begin position="98"/>
        <end position="122"/>
    </location>
</feature>